<dbReference type="SUPFAM" id="SSF103481">
    <property type="entry name" value="Multidrug resistance efflux transporter EmrE"/>
    <property type="match status" value="2"/>
</dbReference>
<name>A0ABM8GEM3_9MICO</name>
<dbReference type="PANTHER" id="PTHR32322">
    <property type="entry name" value="INNER MEMBRANE TRANSPORTER"/>
    <property type="match status" value="1"/>
</dbReference>
<evidence type="ECO:0000256" key="1">
    <source>
        <dbReference type="ARBA" id="ARBA00004141"/>
    </source>
</evidence>
<keyword evidence="4 6" id="KW-1133">Transmembrane helix</keyword>
<feature type="transmembrane region" description="Helical" evidence="6">
    <location>
        <begin position="28"/>
        <end position="50"/>
    </location>
</feature>
<proteinExistence type="inferred from homology"/>
<dbReference type="PANTHER" id="PTHR32322:SF2">
    <property type="entry name" value="EAMA DOMAIN-CONTAINING PROTEIN"/>
    <property type="match status" value="1"/>
</dbReference>
<feature type="transmembrane region" description="Helical" evidence="6">
    <location>
        <begin position="147"/>
        <end position="165"/>
    </location>
</feature>
<feature type="transmembrane region" description="Helical" evidence="6">
    <location>
        <begin position="177"/>
        <end position="202"/>
    </location>
</feature>
<dbReference type="InterPro" id="IPR037185">
    <property type="entry name" value="EmrE-like"/>
</dbReference>
<evidence type="ECO:0000313" key="8">
    <source>
        <dbReference type="EMBL" id="BDZ46782.1"/>
    </source>
</evidence>
<dbReference type="Proteomes" id="UP001321498">
    <property type="component" value="Chromosome"/>
</dbReference>
<keyword evidence="9" id="KW-1185">Reference proteome</keyword>
<evidence type="ECO:0000256" key="5">
    <source>
        <dbReference type="ARBA" id="ARBA00023136"/>
    </source>
</evidence>
<keyword evidence="5 6" id="KW-0472">Membrane</keyword>
<comment type="subcellular location">
    <subcellularLocation>
        <location evidence="1">Membrane</location>
        <topology evidence="1">Multi-pass membrane protein</topology>
    </subcellularLocation>
</comment>
<feature type="transmembrane region" description="Helical" evidence="6">
    <location>
        <begin position="208"/>
        <end position="226"/>
    </location>
</feature>
<reference evidence="9" key="1">
    <citation type="journal article" date="2019" name="Int. J. Syst. Evol. Microbiol.">
        <title>The Global Catalogue of Microorganisms (GCM) 10K type strain sequencing project: providing services to taxonomists for standard genome sequencing and annotation.</title>
        <authorList>
            <consortium name="The Broad Institute Genomics Platform"/>
            <consortium name="The Broad Institute Genome Sequencing Center for Infectious Disease"/>
            <person name="Wu L."/>
            <person name="Ma J."/>
        </authorList>
    </citation>
    <scope>NUCLEOTIDE SEQUENCE [LARGE SCALE GENOMIC DNA]</scope>
    <source>
        <strain evidence="9">NBRC 108725</strain>
    </source>
</reference>
<feature type="domain" description="EamA" evidence="7">
    <location>
        <begin position="147"/>
        <end position="279"/>
    </location>
</feature>
<feature type="transmembrane region" description="Helical" evidence="6">
    <location>
        <begin position="117"/>
        <end position="135"/>
    </location>
</feature>
<sequence length="289" mass="28973">MLAIVLAALLWGTTGTAASFLPAAVSPLAVGAATMGVGGALLFAVAGRHAVAVLRDRAARGWLLLGALGVVAYPLAFYAAMDAAGVAVGNVVSLGSAPVFAALLELLVERRRLGRRWLVATGLAVGGVALLGAAGGPPGGSEHPFEGILLGLVAGASYALYTYASERALRGGHPSRAVMGGMFGMGAVPLLVLLFLLGAPLLSRPGSVAIAAYLAIGPMFVAYLLFGRGLRTVGASTATTVTLLEPLVATLLAVVVVGERLPALGWLGLAAILAGIAVLALRRGPRRST</sequence>
<dbReference type="EMBL" id="AP027731">
    <property type="protein sequence ID" value="BDZ46782.1"/>
    <property type="molecule type" value="Genomic_DNA"/>
</dbReference>
<feature type="transmembrane region" description="Helical" evidence="6">
    <location>
        <begin position="238"/>
        <end position="257"/>
    </location>
</feature>
<keyword evidence="3 6" id="KW-0812">Transmembrane</keyword>
<feature type="transmembrane region" description="Helical" evidence="6">
    <location>
        <begin position="62"/>
        <end position="81"/>
    </location>
</feature>
<dbReference type="RefSeq" id="WP_286276782.1">
    <property type="nucleotide sequence ID" value="NZ_AP027731.1"/>
</dbReference>
<protein>
    <submittedName>
        <fullName evidence="8">Permease</fullName>
    </submittedName>
</protein>
<feature type="transmembrane region" description="Helical" evidence="6">
    <location>
        <begin position="263"/>
        <end position="281"/>
    </location>
</feature>
<feature type="transmembrane region" description="Helical" evidence="6">
    <location>
        <begin position="87"/>
        <end position="108"/>
    </location>
</feature>
<evidence type="ECO:0000259" key="7">
    <source>
        <dbReference type="Pfam" id="PF00892"/>
    </source>
</evidence>
<comment type="similarity">
    <text evidence="2">Belongs to the EamA transporter family.</text>
</comment>
<dbReference type="Pfam" id="PF00892">
    <property type="entry name" value="EamA"/>
    <property type="match status" value="2"/>
</dbReference>
<dbReference type="InterPro" id="IPR050638">
    <property type="entry name" value="AA-Vitamin_Transporters"/>
</dbReference>
<evidence type="ECO:0000256" key="2">
    <source>
        <dbReference type="ARBA" id="ARBA00007362"/>
    </source>
</evidence>
<gene>
    <name evidence="8" type="ORF">GCM10025866_26910</name>
</gene>
<organism evidence="8 9">
    <name type="scientific">Naasia aerilata</name>
    <dbReference type="NCBI Taxonomy" id="1162966"/>
    <lineage>
        <taxon>Bacteria</taxon>
        <taxon>Bacillati</taxon>
        <taxon>Actinomycetota</taxon>
        <taxon>Actinomycetes</taxon>
        <taxon>Micrococcales</taxon>
        <taxon>Microbacteriaceae</taxon>
        <taxon>Naasia</taxon>
    </lineage>
</organism>
<evidence type="ECO:0000256" key="6">
    <source>
        <dbReference type="SAM" id="Phobius"/>
    </source>
</evidence>
<feature type="domain" description="EamA" evidence="7">
    <location>
        <begin position="2"/>
        <end position="131"/>
    </location>
</feature>
<evidence type="ECO:0000256" key="4">
    <source>
        <dbReference type="ARBA" id="ARBA00022989"/>
    </source>
</evidence>
<evidence type="ECO:0000313" key="9">
    <source>
        <dbReference type="Proteomes" id="UP001321498"/>
    </source>
</evidence>
<dbReference type="InterPro" id="IPR000620">
    <property type="entry name" value="EamA_dom"/>
</dbReference>
<dbReference type="Gene3D" id="1.10.3730.20">
    <property type="match status" value="1"/>
</dbReference>
<evidence type="ECO:0000256" key="3">
    <source>
        <dbReference type="ARBA" id="ARBA00022692"/>
    </source>
</evidence>
<accession>A0ABM8GEM3</accession>